<accession>X1QL87</accession>
<name>X1QL87_9ZZZZ</name>
<reference evidence="1" key="1">
    <citation type="journal article" date="2014" name="Front. Microbiol.">
        <title>High frequency of phylogenetically diverse reductive dehalogenase-homologous genes in deep subseafloor sedimentary metagenomes.</title>
        <authorList>
            <person name="Kawai M."/>
            <person name="Futagami T."/>
            <person name="Toyoda A."/>
            <person name="Takaki Y."/>
            <person name="Nishi S."/>
            <person name="Hori S."/>
            <person name="Arai W."/>
            <person name="Tsubouchi T."/>
            <person name="Morono Y."/>
            <person name="Uchiyama I."/>
            <person name="Ito T."/>
            <person name="Fujiyama A."/>
            <person name="Inagaki F."/>
            <person name="Takami H."/>
        </authorList>
    </citation>
    <scope>NUCLEOTIDE SEQUENCE</scope>
    <source>
        <strain evidence="1">Expedition CK06-06</strain>
    </source>
</reference>
<protein>
    <submittedName>
        <fullName evidence="1">Uncharacterized protein</fullName>
    </submittedName>
</protein>
<proteinExistence type="predicted"/>
<organism evidence="1">
    <name type="scientific">marine sediment metagenome</name>
    <dbReference type="NCBI Taxonomy" id="412755"/>
    <lineage>
        <taxon>unclassified sequences</taxon>
        <taxon>metagenomes</taxon>
        <taxon>ecological metagenomes</taxon>
    </lineage>
</organism>
<evidence type="ECO:0000313" key="1">
    <source>
        <dbReference type="EMBL" id="GAI44024.1"/>
    </source>
</evidence>
<sequence length="89" mass="9767">MGETEMAQGNGRTAVREKINNFLADELAELRVKRRAKRLMTTPKEIAGRTGLDLQVVKKSLSMITGESQSAKVVVVRVGKTDVVVRLAD</sequence>
<dbReference type="EMBL" id="BARV01025402">
    <property type="protein sequence ID" value="GAI44024.1"/>
    <property type="molecule type" value="Genomic_DNA"/>
</dbReference>
<comment type="caution">
    <text evidence="1">The sequence shown here is derived from an EMBL/GenBank/DDBJ whole genome shotgun (WGS) entry which is preliminary data.</text>
</comment>
<gene>
    <name evidence="1" type="ORF">S06H3_41259</name>
</gene>
<dbReference type="AlphaFoldDB" id="X1QL87"/>